<name>G7WB91_DESOD</name>
<evidence type="ECO:0000256" key="2">
    <source>
        <dbReference type="ARBA" id="ARBA00002953"/>
    </source>
</evidence>
<evidence type="ECO:0000256" key="10">
    <source>
        <dbReference type="HAMAP-Rule" id="MF_00685"/>
    </source>
</evidence>
<dbReference type="FunFam" id="3.20.20.80:FF:000003">
    <property type="entry name" value="1,4-alpha-glucan branching enzyme GlgB"/>
    <property type="match status" value="1"/>
</dbReference>
<dbReference type="HOGENOM" id="CLU_004245_3_2_9"/>
<comment type="subunit">
    <text evidence="10">Monomer.</text>
</comment>
<feature type="active site" description="Proton donor" evidence="10 11">
    <location>
        <position position="359"/>
    </location>
</feature>
<comment type="function">
    <text evidence="2 10">Catalyzes the formation of the alpha-1,6-glucosidic linkages in glycogen by scission of a 1,4-alpha-linked oligosaccharide from growing alpha-1,4-glucan chains and the subsequent attachment of the oligosaccharide to the alpha-1,6 position.</text>
</comment>
<evidence type="ECO:0000256" key="8">
    <source>
        <dbReference type="ARBA" id="ARBA00023056"/>
    </source>
</evidence>
<dbReference type="FunFam" id="2.60.40.1180:FF:000002">
    <property type="entry name" value="1,4-alpha-glucan branching enzyme GlgB"/>
    <property type="match status" value="1"/>
</dbReference>
<sequence>MSKYHWLTLEEVYLFNRGELYHSYLRMGAHRIGGHGIQGTHFAVWVPDALKVFLVGEWNHWRSDRDFMLEEIGSSGIWTLFVPENLEGQLYKYEIHTKKGQVFLKADPFAFCSELRPATASRVWTLAGFSWQDQEWLERRKTTDIRKAPLLIYEVHPGSWRKRADGSYYQWPDLGRELISYVVQMGYTHIELMPIMEHPFDGSWGYQATGYYACTSRFGSPQGFMAFVNQCHRAGIGVILDWVPGHFCKDAHGLGRFNGDFLYERDENQQWGTYNFNFEKTEVWSFLISNAVFWLEEFHVDGLRVDGVSNMLYAGHERANRKSQANRDGGRENREAVSFMKKLNEVIHRYFPDVLMIAEESTDWPHVTSGREEEGPGCQRGLGYDFKWNMGWMNDTLRYVSSDFSQRSEFHNLLTFSMTYAYSEQFILPLSHDEVVHGKKSLINRLPGDYGQKFAGLRCLYGYWLSHPGKKLLFMGGELAQFIEWNEERPLDWFLLDYEMHRRLQEYVCDLNHLYRKEKAFWQNDQDWSGFAWIDVHNWQQSILVFSRRGSQPQDELVILCNFQPQSYENFRIGVPRPGVYEELLNSDQEKYGGENYLNQGLLRAENKPWHGQKNSLVIHVPSLAIVILKPILNTKVLEE</sequence>
<dbReference type="EMBL" id="CP003108">
    <property type="protein sequence ID" value="AET67872.1"/>
    <property type="molecule type" value="Genomic_DNA"/>
</dbReference>
<comment type="similarity">
    <text evidence="4 10">Belongs to the glycosyl hydrolase 13 family. GlgB subfamily.</text>
</comment>
<evidence type="ECO:0000256" key="3">
    <source>
        <dbReference type="ARBA" id="ARBA00004964"/>
    </source>
</evidence>
<dbReference type="GO" id="GO:0004553">
    <property type="term" value="F:hydrolase activity, hydrolyzing O-glycosyl compounds"/>
    <property type="evidence" value="ECO:0007669"/>
    <property type="project" value="InterPro"/>
</dbReference>
<dbReference type="Gene3D" id="2.60.40.10">
    <property type="entry name" value="Immunoglobulins"/>
    <property type="match status" value="1"/>
</dbReference>
<keyword evidence="7 10" id="KW-0808">Transferase</keyword>
<dbReference type="Pfam" id="PF02806">
    <property type="entry name" value="Alpha-amylase_C"/>
    <property type="match status" value="1"/>
</dbReference>
<dbReference type="InterPro" id="IPR013783">
    <property type="entry name" value="Ig-like_fold"/>
</dbReference>
<dbReference type="InterPro" id="IPR013780">
    <property type="entry name" value="Glyco_hydro_b"/>
</dbReference>
<dbReference type="AlphaFoldDB" id="G7WB91"/>
<dbReference type="eggNOG" id="COG0296">
    <property type="taxonomic scope" value="Bacteria"/>
</dbReference>
<dbReference type="CDD" id="cd11322">
    <property type="entry name" value="AmyAc_Glg_BE"/>
    <property type="match status" value="1"/>
</dbReference>
<dbReference type="PANTHER" id="PTHR43651">
    <property type="entry name" value="1,4-ALPHA-GLUCAN-BRANCHING ENZYME"/>
    <property type="match status" value="1"/>
</dbReference>
<comment type="catalytic activity">
    <reaction evidence="1 10">
        <text>Transfers a segment of a (1-&gt;4)-alpha-D-glucan chain to a primary hydroxy group in a similar glucan chain.</text>
        <dbReference type="EC" id="2.4.1.18"/>
    </reaction>
</comment>
<dbReference type="Gene3D" id="3.20.20.80">
    <property type="entry name" value="Glycosidases"/>
    <property type="match status" value="1"/>
</dbReference>
<dbReference type="SUPFAM" id="SSF81296">
    <property type="entry name" value="E set domains"/>
    <property type="match status" value="1"/>
</dbReference>
<dbReference type="CDD" id="cd02855">
    <property type="entry name" value="E_set_GBE_prok_N"/>
    <property type="match status" value="1"/>
</dbReference>
<dbReference type="Proteomes" id="UP000006346">
    <property type="component" value="Chromosome"/>
</dbReference>
<dbReference type="InterPro" id="IPR017853">
    <property type="entry name" value="GH"/>
</dbReference>
<dbReference type="UniPathway" id="UPA00164"/>
<dbReference type="STRING" id="768706.Desor_2275"/>
<dbReference type="InterPro" id="IPR004193">
    <property type="entry name" value="Glyco_hydro_13_N"/>
</dbReference>
<evidence type="ECO:0000313" key="13">
    <source>
        <dbReference type="EMBL" id="AET67872.1"/>
    </source>
</evidence>
<dbReference type="InterPro" id="IPR014756">
    <property type="entry name" value="Ig_E-set"/>
</dbReference>
<dbReference type="PIRSF" id="PIRSF000463">
    <property type="entry name" value="GlgB"/>
    <property type="match status" value="1"/>
</dbReference>
<dbReference type="PANTHER" id="PTHR43651:SF3">
    <property type="entry name" value="1,4-ALPHA-GLUCAN-BRANCHING ENZYME"/>
    <property type="match status" value="1"/>
</dbReference>
<dbReference type="InterPro" id="IPR006407">
    <property type="entry name" value="GlgB"/>
</dbReference>
<evidence type="ECO:0000256" key="7">
    <source>
        <dbReference type="ARBA" id="ARBA00022679"/>
    </source>
</evidence>
<dbReference type="PATRIC" id="fig|768706.3.peg.2287"/>
<evidence type="ECO:0000256" key="1">
    <source>
        <dbReference type="ARBA" id="ARBA00000826"/>
    </source>
</evidence>
<keyword evidence="14" id="KW-1185">Reference proteome</keyword>
<evidence type="ECO:0000313" key="14">
    <source>
        <dbReference type="Proteomes" id="UP000006346"/>
    </source>
</evidence>
<keyword evidence="5 10" id="KW-0321">Glycogen metabolism</keyword>
<keyword evidence="6 10" id="KW-0328">Glycosyltransferase</keyword>
<dbReference type="Pfam" id="PF02922">
    <property type="entry name" value="CBM_48"/>
    <property type="match status" value="1"/>
</dbReference>
<keyword evidence="8 10" id="KW-0320">Glycogen biosynthesis</keyword>
<dbReference type="GO" id="GO:0005829">
    <property type="term" value="C:cytosol"/>
    <property type="evidence" value="ECO:0007669"/>
    <property type="project" value="TreeGrafter"/>
</dbReference>
<comment type="pathway">
    <text evidence="3 10">Glycan biosynthesis; glycogen biosynthesis.</text>
</comment>
<proteinExistence type="inferred from homology"/>
<dbReference type="InterPro" id="IPR044143">
    <property type="entry name" value="GlgB_N_E_set_prok"/>
</dbReference>
<dbReference type="NCBIfam" id="TIGR01515">
    <property type="entry name" value="branching_enzym"/>
    <property type="match status" value="1"/>
</dbReference>
<dbReference type="GO" id="GO:0005978">
    <property type="term" value="P:glycogen biosynthetic process"/>
    <property type="evidence" value="ECO:0007669"/>
    <property type="project" value="UniProtKB-UniRule"/>
</dbReference>
<evidence type="ECO:0000259" key="12">
    <source>
        <dbReference type="SMART" id="SM00642"/>
    </source>
</evidence>
<evidence type="ECO:0000256" key="6">
    <source>
        <dbReference type="ARBA" id="ARBA00022676"/>
    </source>
</evidence>
<evidence type="ECO:0000256" key="4">
    <source>
        <dbReference type="ARBA" id="ARBA00009000"/>
    </source>
</evidence>
<accession>G7WB91</accession>
<dbReference type="Pfam" id="PF00128">
    <property type="entry name" value="Alpha-amylase"/>
    <property type="match status" value="1"/>
</dbReference>
<gene>
    <name evidence="10" type="primary">glgB</name>
    <name evidence="13" type="ordered locus">Desor_2275</name>
</gene>
<dbReference type="InterPro" id="IPR037439">
    <property type="entry name" value="Branching_enzy"/>
</dbReference>
<dbReference type="GO" id="GO:0003844">
    <property type="term" value="F:1,4-alpha-glucan branching enzyme activity"/>
    <property type="evidence" value="ECO:0007669"/>
    <property type="project" value="UniProtKB-UniRule"/>
</dbReference>
<feature type="domain" description="Glycosyl hydrolase family 13 catalytic" evidence="12">
    <location>
        <begin position="154"/>
        <end position="548"/>
    </location>
</feature>
<protein>
    <recommendedName>
        <fullName evidence="10">1,4-alpha-glucan branching enzyme GlgB</fullName>
        <ecNumber evidence="10">2.4.1.18</ecNumber>
    </recommendedName>
    <alternativeName>
        <fullName evidence="10">1,4-alpha-D-glucan:1,4-alpha-D-glucan 6-glucosyl-transferase</fullName>
    </alternativeName>
    <alternativeName>
        <fullName evidence="10">Alpha-(1-&gt;4)-glucan branching enzyme</fullName>
    </alternativeName>
    <alternativeName>
        <fullName evidence="10">Glycogen branching enzyme</fullName>
        <shortName evidence="10">BE</shortName>
    </alternativeName>
</protein>
<dbReference type="NCBIfam" id="NF003811">
    <property type="entry name" value="PRK05402.1"/>
    <property type="match status" value="1"/>
</dbReference>
<dbReference type="GO" id="GO:0043169">
    <property type="term" value="F:cation binding"/>
    <property type="evidence" value="ECO:0007669"/>
    <property type="project" value="InterPro"/>
</dbReference>
<keyword evidence="9 10" id="KW-0119">Carbohydrate metabolism</keyword>
<reference evidence="13 14" key="2">
    <citation type="journal article" date="2012" name="J. Bacteriol.">
        <title>Complete genome sequences of Desulfosporosinus orientis DSM765T, Desulfosporosinus youngiae DSM17734T, Desulfosporosinus meridiei DSM13257T, and Desulfosporosinus acidiphilus DSM22704T.</title>
        <authorList>
            <person name="Pester M."/>
            <person name="Brambilla E."/>
            <person name="Alazard D."/>
            <person name="Rattei T."/>
            <person name="Weinmaier T."/>
            <person name="Han J."/>
            <person name="Lucas S."/>
            <person name="Lapidus A."/>
            <person name="Cheng J.F."/>
            <person name="Goodwin L."/>
            <person name="Pitluck S."/>
            <person name="Peters L."/>
            <person name="Ovchinnikova G."/>
            <person name="Teshima H."/>
            <person name="Detter J.C."/>
            <person name="Han C.S."/>
            <person name="Tapia R."/>
            <person name="Land M.L."/>
            <person name="Hauser L."/>
            <person name="Kyrpides N.C."/>
            <person name="Ivanova N.N."/>
            <person name="Pagani I."/>
            <person name="Huntmann M."/>
            <person name="Wei C.L."/>
            <person name="Davenport K.W."/>
            <person name="Daligault H."/>
            <person name="Chain P.S."/>
            <person name="Chen A."/>
            <person name="Mavromatis K."/>
            <person name="Markowitz V."/>
            <person name="Szeto E."/>
            <person name="Mikhailova N."/>
            <person name="Pati A."/>
            <person name="Wagner M."/>
            <person name="Woyke T."/>
            <person name="Ollivier B."/>
            <person name="Klenk H.P."/>
            <person name="Spring S."/>
            <person name="Loy A."/>
        </authorList>
    </citation>
    <scope>NUCLEOTIDE SEQUENCE [LARGE SCALE GENOMIC DNA]</scope>
    <source>
        <strain evidence="14">ATCC 19365 / DSM 765 / NCIMB 8382 / VKM B-1628</strain>
    </source>
</reference>
<dbReference type="InterPro" id="IPR006048">
    <property type="entry name" value="A-amylase/branching_C"/>
</dbReference>
<dbReference type="SUPFAM" id="SSF51011">
    <property type="entry name" value="Glycosyl hydrolase domain"/>
    <property type="match status" value="1"/>
</dbReference>
<dbReference type="KEGG" id="dor:Desor_2275"/>
<evidence type="ECO:0000256" key="9">
    <source>
        <dbReference type="ARBA" id="ARBA00023277"/>
    </source>
</evidence>
<evidence type="ECO:0000256" key="5">
    <source>
        <dbReference type="ARBA" id="ARBA00022600"/>
    </source>
</evidence>
<dbReference type="SMART" id="SM00642">
    <property type="entry name" value="Aamy"/>
    <property type="match status" value="1"/>
</dbReference>
<dbReference type="OrthoDB" id="9800174at2"/>
<dbReference type="InterPro" id="IPR006047">
    <property type="entry name" value="GH13_cat_dom"/>
</dbReference>
<dbReference type="Gene3D" id="2.60.40.1180">
    <property type="entry name" value="Golgi alpha-mannosidase II"/>
    <property type="match status" value="1"/>
</dbReference>
<organism evidence="13 14">
    <name type="scientific">Desulfosporosinus orientis (strain ATCC 19365 / DSM 765 / NCIMB 8382 / VKM B-1628 / Singapore I)</name>
    <name type="common">Desulfotomaculum orientis</name>
    <dbReference type="NCBI Taxonomy" id="768706"/>
    <lineage>
        <taxon>Bacteria</taxon>
        <taxon>Bacillati</taxon>
        <taxon>Bacillota</taxon>
        <taxon>Clostridia</taxon>
        <taxon>Eubacteriales</taxon>
        <taxon>Desulfitobacteriaceae</taxon>
        <taxon>Desulfosporosinus</taxon>
    </lineage>
</organism>
<feature type="active site" description="Nucleophile" evidence="10 11">
    <location>
        <position position="306"/>
    </location>
</feature>
<dbReference type="EC" id="2.4.1.18" evidence="10"/>
<dbReference type="NCBIfam" id="NF008967">
    <property type="entry name" value="PRK12313.1"/>
    <property type="match status" value="1"/>
</dbReference>
<dbReference type="SUPFAM" id="SSF51445">
    <property type="entry name" value="(Trans)glycosidases"/>
    <property type="match status" value="1"/>
</dbReference>
<dbReference type="RefSeq" id="WP_014184681.1">
    <property type="nucleotide sequence ID" value="NC_016584.1"/>
</dbReference>
<dbReference type="HAMAP" id="MF_00685">
    <property type="entry name" value="GlgB"/>
    <property type="match status" value="1"/>
</dbReference>
<evidence type="ECO:0000256" key="11">
    <source>
        <dbReference type="PIRSR" id="PIRSR000463-1"/>
    </source>
</evidence>
<reference evidence="14" key="1">
    <citation type="submission" date="2011-11" db="EMBL/GenBank/DDBJ databases">
        <title>Complete sequence of Desulfosporosinus orientis DSM 765.</title>
        <authorList>
            <person name="Lucas S."/>
            <person name="Han J."/>
            <person name="Lapidus A."/>
            <person name="Cheng J.-F."/>
            <person name="Goodwin L."/>
            <person name="Pitluck S."/>
            <person name="Peters L."/>
            <person name="Ovchinnikova G."/>
            <person name="Teshima H."/>
            <person name="Detter J.C."/>
            <person name="Han C."/>
            <person name="Tapia R."/>
            <person name="Land M."/>
            <person name="Hauser L."/>
            <person name="Kyrpides N."/>
            <person name="Ivanova N."/>
            <person name="Pagani I."/>
            <person name="Pester M."/>
            <person name="Spring S."/>
            <person name="Ollivier B."/>
            <person name="Rattei T."/>
            <person name="Klenk H.-P."/>
            <person name="Wagner M."/>
            <person name="Loy A."/>
            <person name="Woyke T."/>
        </authorList>
    </citation>
    <scope>NUCLEOTIDE SEQUENCE [LARGE SCALE GENOMIC DNA]</scope>
    <source>
        <strain evidence="14">ATCC 19365 / DSM 765 / NCIMB 8382 / VKM B-1628</strain>
    </source>
</reference>